<dbReference type="InterPro" id="IPR000084">
    <property type="entry name" value="PE-PGRS_N"/>
</dbReference>
<dbReference type="EMBL" id="MVHT01000104">
    <property type="protein sequence ID" value="ORA96000.1"/>
    <property type="molecule type" value="Genomic_DNA"/>
</dbReference>
<gene>
    <name evidence="2" type="ORF">BST27_26050</name>
</gene>
<dbReference type="SUPFAM" id="SSF140459">
    <property type="entry name" value="PE/PPE dimer-like"/>
    <property type="match status" value="1"/>
</dbReference>
<dbReference type="Pfam" id="PF00934">
    <property type="entry name" value="PE"/>
    <property type="match status" value="1"/>
</dbReference>
<dbReference type="AlphaFoldDB" id="A0A1X0F2S5"/>
<feature type="domain" description="PE" evidence="1">
    <location>
        <begin position="4"/>
        <end position="94"/>
    </location>
</feature>
<name>A0A1X0F2S5_MYCIE</name>
<dbReference type="Gene3D" id="1.10.287.850">
    <property type="entry name" value="HP0062-like domain"/>
    <property type="match status" value="1"/>
</dbReference>
<evidence type="ECO:0000313" key="3">
    <source>
        <dbReference type="Proteomes" id="UP000192739"/>
    </source>
</evidence>
<dbReference type="InterPro" id="IPR038332">
    <property type="entry name" value="PPE_sf"/>
</dbReference>
<organism evidence="2 3">
    <name type="scientific">Mycobacterium intermedium</name>
    <dbReference type="NCBI Taxonomy" id="28445"/>
    <lineage>
        <taxon>Bacteria</taxon>
        <taxon>Bacillati</taxon>
        <taxon>Actinomycetota</taxon>
        <taxon>Actinomycetes</taxon>
        <taxon>Mycobacteriales</taxon>
        <taxon>Mycobacteriaceae</taxon>
        <taxon>Mycobacterium</taxon>
        <taxon>Mycobacterium simiae complex</taxon>
    </lineage>
</organism>
<feature type="non-terminal residue" evidence="2">
    <location>
        <position position="155"/>
    </location>
</feature>
<dbReference type="RefSeq" id="WP_139805374.1">
    <property type="nucleotide sequence ID" value="NZ_MVHT01000104.1"/>
</dbReference>
<keyword evidence="3" id="KW-1185">Reference proteome</keyword>
<evidence type="ECO:0000313" key="2">
    <source>
        <dbReference type="EMBL" id="ORA96000.1"/>
    </source>
</evidence>
<accession>A0A1X0F2S5</accession>
<evidence type="ECO:0000259" key="1">
    <source>
        <dbReference type="Pfam" id="PF00934"/>
    </source>
</evidence>
<reference evidence="2 3" key="1">
    <citation type="submission" date="2017-02" db="EMBL/GenBank/DDBJ databases">
        <title>The new phylogeny of genus Mycobacterium.</title>
        <authorList>
            <person name="Tortoli E."/>
            <person name="Trovato A."/>
            <person name="Cirillo D.M."/>
        </authorList>
    </citation>
    <scope>NUCLEOTIDE SEQUENCE [LARGE SCALE GENOMIC DNA]</scope>
    <source>
        <strain evidence="2 3">DSM 44049</strain>
    </source>
</reference>
<comment type="caution">
    <text evidence="2">The sequence shown here is derived from an EMBL/GenBank/DDBJ whole genome shotgun (WGS) entry which is preliminary data.</text>
</comment>
<sequence>MSYLIATPEVLAAASAHLNGIGAALSEANAAASVATTQLLPAAADEVSAAIATLFGTFGQEYQALSVQTALFQERFTQALTGSATSYATAESINLGPLQPLLDLINAPTRFLLGRPLIGDGFDGAPGTGQAGGAGGLFGPGGGYGGAGGTALAAA</sequence>
<protein>
    <recommendedName>
        <fullName evidence="1">PE domain-containing protein</fullName>
    </recommendedName>
</protein>
<proteinExistence type="predicted"/>
<dbReference type="Proteomes" id="UP000192739">
    <property type="component" value="Unassembled WGS sequence"/>
</dbReference>